<keyword evidence="12" id="KW-1185">Reference proteome</keyword>
<evidence type="ECO:0000256" key="1">
    <source>
        <dbReference type="ARBA" id="ARBA00004409"/>
    </source>
</evidence>
<dbReference type="Proteomes" id="UP000274756">
    <property type="component" value="Unassembled WGS sequence"/>
</dbReference>
<keyword evidence="8" id="KW-0333">Golgi apparatus</keyword>
<evidence type="ECO:0000256" key="9">
    <source>
        <dbReference type="ARBA" id="ARBA00023136"/>
    </source>
</evidence>
<evidence type="ECO:0000256" key="8">
    <source>
        <dbReference type="ARBA" id="ARBA00023034"/>
    </source>
</evidence>
<reference evidence="11 12" key="1">
    <citation type="submission" date="2018-11" db="EMBL/GenBank/DDBJ databases">
        <authorList>
            <consortium name="Pathogen Informatics"/>
        </authorList>
    </citation>
    <scope>NUCLEOTIDE SEQUENCE [LARGE SCALE GENOMIC DNA]</scope>
</reference>
<dbReference type="GO" id="GO:0015031">
    <property type="term" value="P:protein transport"/>
    <property type="evidence" value="ECO:0007669"/>
    <property type="project" value="UniProtKB-KW"/>
</dbReference>
<comment type="subcellular location">
    <subcellularLocation>
        <location evidence="1">Golgi apparatus membrane</location>
        <topology evidence="1">Single-pass type IV membrane protein</topology>
    </subcellularLocation>
</comment>
<keyword evidence="7 10" id="KW-1133">Transmembrane helix</keyword>
<evidence type="ECO:0000256" key="6">
    <source>
        <dbReference type="ARBA" id="ARBA00022927"/>
    </source>
</evidence>
<keyword evidence="6" id="KW-0653">Protein transport</keyword>
<evidence type="ECO:0000313" key="12">
    <source>
        <dbReference type="Proteomes" id="UP000274756"/>
    </source>
</evidence>
<feature type="transmembrane region" description="Helical" evidence="10">
    <location>
        <begin position="181"/>
        <end position="198"/>
    </location>
</feature>
<dbReference type="GO" id="GO:0005797">
    <property type="term" value="C:Golgi medial cisterna"/>
    <property type="evidence" value="ECO:0007669"/>
    <property type="project" value="TreeGrafter"/>
</dbReference>
<dbReference type="GO" id="GO:0005801">
    <property type="term" value="C:cis-Golgi network"/>
    <property type="evidence" value="ECO:0007669"/>
    <property type="project" value="InterPro"/>
</dbReference>
<organism evidence="11 12">
    <name type="scientific">Dracunculus medinensis</name>
    <name type="common">Guinea worm</name>
    <dbReference type="NCBI Taxonomy" id="318479"/>
    <lineage>
        <taxon>Eukaryota</taxon>
        <taxon>Metazoa</taxon>
        <taxon>Ecdysozoa</taxon>
        <taxon>Nematoda</taxon>
        <taxon>Chromadorea</taxon>
        <taxon>Rhabditida</taxon>
        <taxon>Spirurina</taxon>
        <taxon>Dracunculoidea</taxon>
        <taxon>Dracunculidae</taxon>
        <taxon>Dracunculus</taxon>
    </lineage>
</organism>
<keyword evidence="5 10" id="KW-0812">Transmembrane</keyword>
<dbReference type="PANTHER" id="PTHR21094:SF2">
    <property type="entry name" value="GOLGI SNAP RECEPTOR COMPLEX MEMBER 1"/>
    <property type="match status" value="1"/>
</dbReference>
<gene>
    <name evidence="11" type="ORF">DME_LOCUS2502</name>
</gene>
<comment type="similarity">
    <text evidence="2">Belongs to the GOSR1 family.</text>
</comment>
<evidence type="ECO:0000256" key="3">
    <source>
        <dbReference type="ARBA" id="ARBA00015612"/>
    </source>
</evidence>
<dbReference type="GO" id="GO:0000139">
    <property type="term" value="C:Golgi membrane"/>
    <property type="evidence" value="ECO:0007669"/>
    <property type="project" value="UniProtKB-SubCell"/>
</dbReference>
<dbReference type="GO" id="GO:0006888">
    <property type="term" value="P:endoplasmic reticulum to Golgi vesicle-mediated transport"/>
    <property type="evidence" value="ECO:0007669"/>
    <property type="project" value="InterPro"/>
</dbReference>
<evidence type="ECO:0000313" key="11">
    <source>
        <dbReference type="EMBL" id="VDN52529.1"/>
    </source>
</evidence>
<dbReference type="GO" id="GO:0005484">
    <property type="term" value="F:SNAP receptor activity"/>
    <property type="evidence" value="ECO:0007669"/>
    <property type="project" value="TreeGrafter"/>
</dbReference>
<evidence type="ECO:0000256" key="10">
    <source>
        <dbReference type="SAM" id="Phobius"/>
    </source>
</evidence>
<keyword evidence="4" id="KW-0813">Transport</keyword>
<dbReference type="OrthoDB" id="1927044at2759"/>
<evidence type="ECO:0000256" key="5">
    <source>
        <dbReference type="ARBA" id="ARBA00022692"/>
    </source>
</evidence>
<evidence type="ECO:0000256" key="4">
    <source>
        <dbReference type="ARBA" id="ARBA00022448"/>
    </source>
</evidence>
<dbReference type="GO" id="GO:0048219">
    <property type="term" value="P:inter-Golgi cisterna vesicle-mediated transport"/>
    <property type="evidence" value="ECO:0007669"/>
    <property type="project" value="TreeGrafter"/>
</dbReference>
<evidence type="ECO:0000256" key="7">
    <source>
        <dbReference type="ARBA" id="ARBA00022989"/>
    </source>
</evidence>
<dbReference type="Pfam" id="PF12352">
    <property type="entry name" value="V-SNARE_C"/>
    <property type="match status" value="1"/>
</dbReference>
<sequence>MENLIDSKLVALNKLTASSIIWTSFYSFHLKPRNIVLEFKMSEHRDSSNYGGLSNPTLLHTLQRHREILRDCTAEFHRTHENIRTQLERESLLNNRNERSCILNNRVKASDLYLKEQEHISSCDRLLDEQISIAVSSKDYINNQGRSLREISKKMNALAKKYPMINSIAQKIQTKKRKDKIILAAVISICLILLFLYASNS</sequence>
<evidence type="ECO:0000256" key="2">
    <source>
        <dbReference type="ARBA" id="ARBA00008473"/>
    </source>
</evidence>
<proteinExistence type="inferred from homology"/>
<dbReference type="STRING" id="318479.A0A3P7SNK4"/>
<dbReference type="AlphaFoldDB" id="A0A3P7SNK4"/>
<dbReference type="InterPro" id="IPR023601">
    <property type="entry name" value="Golgi_SNAP_su1"/>
</dbReference>
<accession>A0A3P7SNK4</accession>
<dbReference type="GO" id="GO:0006906">
    <property type="term" value="P:vesicle fusion"/>
    <property type="evidence" value="ECO:0007669"/>
    <property type="project" value="TreeGrafter"/>
</dbReference>
<dbReference type="PANTHER" id="PTHR21094">
    <property type="entry name" value="GOS-28 SNARE- RELATED"/>
    <property type="match status" value="1"/>
</dbReference>
<keyword evidence="9 10" id="KW-0472">Membrane</keyword>
<name>A0A3P7SNK4_DRAME</name>
<protein>
    <recommendedName>
        <fullName evidence="3">Golgi SNAP receptor complex member 1</fullName>
    </recommendedName>
</protein>
<dbReference type="GO" id="GO:0031201">
    <property type="term" value="C:SNARE complex"/>
    <property type="evidence" value="ECO:0007669"/>
    <property type="project" value="TreeGrafter"/>
</dbReference>
<dbReference type="EMBL" id="UYYG01000064">
    <property type="protein sequence ID" value="VDN52529.1"/>
    <property type="molecule type" value="Genomic_DNA"/>
</dbReference>